<evidence type="ECO:0000313" key="1">
    <source>
        <dbReference type="EMBL" id="CAK9235401.1"/>
    </source>
</evidence>
<evidence type="ECO:0000313" key="2">
    <source>
        <dbReference type="Proteomes" id="UP001497512"/>
    </source>
</evidence>
<proteinExistence type="predicted"/>
<organism evidence="1 2">
    <name type="scientific">Sphagnum troendelagicum</name>
    <dbReference type="NCBI Taxonomy" id="128251"/>
    <lineage>
        <taxon>Eukaryota</taxon>
        <taxon>Viridiplantae</taxon>
        <taxon>Streptophyta</taxon>
        <taxon>Embryophyta</taxon>
        <taxon>Bryophyta</taxon>
        <taxon>Sphagnophytina</taxon>
        <taxon>Sphagnopsida</taxon>
        <taxon>Sphagnales</taxon>
        <taxon>Sphagnaceae</taxon>
        <taxon>Sphagnum</taxon>
    </lineage>
</organism>
<reference evidence="1" key="1">
    <citation type="submission" date="2024-02" db="EMBL/GenBank/DDBJ databases">
        <authorList>
            <consortium name="ELIXIR-Norway"/>
            <consortium name="Elixir Norway"/>
        </authorList>
    </citation>
    <scope>NUCLEOTIDE SEQUENCE</scope>
</reference>
<gene>
    <name evidence="1" type="ORF">CSSPTR1EN2_LOCUS22698</name>
</gene>
<name>A0ABP0V2H2_9BRYO</name>
<dbReference type="Proteomes" id="UP001497512">
    <property type="component" value="Chromosome 8"/>
</dbReference>
<keyword evidence="2" id="KW-1185">Reference proteome</keyword>
<dbReference type="EMBL" id="OZ019900">
    <property type="protein sequence ID" value="CAK9235401.1"/>
    <property type="molecule type" value="Genomic_DNA"/>
</dbReference>
<protein>
    <submittedName>
        <fullName evidence="1">Uncharacterized protein</fullName>
    </submittedName>
</protein>
<accession>A0ABP0V2H2</accession>
<sequence>MVGVGSRRQCIGVEVVECGCHFLYDRIKGLIISSYCMILQCNLVGLLTAKDQGIAVELLWTLVVKFSLWRPLQCLERGTNI</sequence>